<sequence length="308" mass="34900">MPKSKVPKTPKKVTIPAYNLMGIGGIQGTARRQTDPFTQLEREEYEERKKAIDNLRHEELILRRENRIDREQKKQDAFRQQNQPQNQMKDTIEMYRGLNSLTKEMQTQPKEDPVTEAVKQIVPLAFNALMAPQPDPVDQLMKYKQLGDMFASNRTGGTSNEIDLKIEQIRGEREMGFRKLDLENKKFLLELEQKQNMVNTLVNLGGNLVTAFQGPITQKMNELGQASARHSMAGTVPTVLEQTPIVEPSKILIKCDCGFSDFMYFNGLPPQLISCPECGQKLRTGTLDELNVSDMVGKLGEGDQKFVA</sequence>
<protein>
    <submittedName>
        <fullName evidence="1">Uncharacterized protein</fullName>
    </submittedName>
</protein>
<dbReference type="EMBL" id="LAZR01048306">
    <property type="protein sequence ID" value="KKK92233.1"/>
    <property type="molecule type" value="Genomic_DNA"/>
</dbReference>
<dbReference type="AlphaFoldDB" id="A0A0F8ZEM9"/>
<name>A0A0F8ZEM9_9ZZZZ</name>
<comment type="caution">
    <text evidence="1">The sequence shown here is derived from an EMBL/GenBank/DDBJ whole genome shotgun (WGS) entry which is preliminary data.</text>
</comment>
<accession>A0A0F8ZEM9</accession>
<evidence type="ECO:0000313" key="1">
    <source>
        <dbReference type="EMBL" id="KKK92233.1"/>
    </source>
</evidence>
<organism evidence="1">
    <name type="scientific">marine sediment metagenome</name>
    <dbReference type="NCBI Taxonomy" id="412755"/>
    <lineage>
        <taxon>unclassified sequences</taxon>
        <taxon>metagenomes</taxon>
        <taxon>ecological metagenomes</taxon>
    </lineage>
</organism>
<proteinExistence type="predicted"/>
<reference evidence="1" key="1">
    <citation type="journal article" date="2015" name="Nature">
        <title>Complex archaea that bridge the gap between prokaryotes and eukaryotes.</title>
        <authorList>
            <person name="Spang A."/>
            <person name="Saw J.H."/>
            <person name="Jorgensen S.L."/>
            <person name="Zaremba-Niedzwiedzka K."/>
            <person name="Martijn J."/>
            <person name="Lind A.E."/>
            <person name="van Eijk R."/>
            <person name="Schleper C."/>
            <person name="Guy L."/>
            <person name="Ettema T.J."/>
        </authorList>
    </citation>
    <scope>NUCLEOTIDE SEQUENCE</scope>
</reference>
<gene>
    <name evidence="1" type="ORF">LCGC14_2704970</name>
</gene>